<evidence type="ECO:0000256" key="7">
    <source>
        <dbReference type="RuleBase" id="RU363032"/>
    </source>
</evidence>
<dbReference type="KEGG" id="ahg:AHOG_00900"/>
<keyword evidence="4 7" id="KW-0812">Transmembrane</keyword>
<dbReference type="CDD" id="cd06261">
    <property type="entry name" value="TM_PBP2"/>
    <property type="match status" value="1"/>
</dbReference>
<dbReference type="PANTHER" id="PTHR43163:SF3">
    <property type="entry name" value="PEPTIDE ABC TRANSPORTER PERMEASE PROTEIN"/>
    <property type="match status" value="1"/>
</dbReference>
<dbReference type="InterPro" id="IPR035906">
    <property type="entry name" value="MetI-like_sf"/>
</dbReference>
<keyword evidence="5 7" id="KW-1133">Transmembrane helix</keyword>
<evidence type="ECO:0000256" key="3">
    <source>
        <dbReference type="ARBA" id="ARBA00022475"/>
    </source>
</evidence>
<evidence type="ECO:0000256" key="5">
    <source>
        <dbReference type="ARBA" id="ARBA00022989"/>
    </source>
</evidence>
<dbReference type="PANTHER" id="PTHR43163">
    <property type="entry name" value="DIPEPTIDE TRANSPORT SYSTEM PERMEASE PROTEIN DPPB-RELATED"/>
    <property type="match status" value="1"/>
</dbReference>
<proteinExistence type="inferred from homology"/>
<evidence type="ECO:0000313" key="8">
    <source>
        <dbReference type="EMBL" id="ASO17849.1"/>
    </source>
</evidence>
<feature type="transmembrane region" description="Helical" evidence="7">
    <location>
        <begin position="278"/>
        <end position="299"/>
    </location>
</feature>
<evidence type="ECO:0000313" key="9">
    <source>
        <dbReference type="Proteomes" id="UP000204221"/>
    </source>
</evidence>
<dbReference type="GO" id="GO:0005886">
    <property type="term" value="C:plasma membrane"/>
    <property type="evidence" value="ECO:0007669"/>
    <property type="project" value="UniProtKB-SubCell"/>
</dbReference>
<dbReference type="InterPro" id="IPR045621">
    <property type="entry name" value="BPD_transp_1_N"/>
</dbReference>
<reference evidence="8 9" key="1">
    <citation type="submission" date="2017-07" db="EMBL/GenBank/DDBJ databases">
        <title>Complete genome sequence of Actinoalloteichus hoggarensis DSM 45943, type strain of Actinoalloteichus hoggarensis.</title>
        <authorList>
            <person name="Ruckert C."/>
            <person name="Nouioui I."/>
            <person name="Willmese J."/>
            <person name="van Wezel G."/>
            <person name="Klenk H.-P."/>
            <person name="Kalinowski J."/>
            <person name="Zotchev S.B."/>
        </authorList>
    </citation>
    <scope>NUCLEOTIDE SEQUENCE [LARGE SCALE GENOMIC DNA]</scope>
    <source>
        <strain evidence="8 9">DSM 45943</strain>
    </source>
</reference>
<feature type="transmembrane region" description="Helical" evidence="7">
    <location>
        <begin position="219"/>
        <end position="241"/>
    </location>
</feature>
<dbReference type="Pfam" id="PF00528">
    <property type="entry name" value="BPD_transp_1"/>
    <property type="match status" value="1"/>
</dbReference>
<evidence type="ECO:0000256" key="1">
    <source>
        <dbReference type="ARBA" id="ARBA00004651"/>
    </source>
</evidence>
<feature type="transmembrane region" description="Helical" evidence="7">
    <location>
        <begin position="142"/>
        <end position="161"/>
    </location>
</feature>
<dbReference type="Pfam" id="PF19300">
    <property type="entry name" value="BPD_transp_1_N"/>
    <property type="match status" value="1"/>
</dbReference>
<comment type="subcellular location">
    <subcellularLocation>
        <location evidence="1 7">Cell membrane</location>
        <topology evidence="1 7">Multi-pass membrane protein</topology>
    </subcellularLocation>
</comment>
<feature type="transmembrane region" description="Helical" evidence="7">
    <location>
        <begin position="167"/>
        <end position="188"/>
    </location>
</feature>
<dbReference type="SUPFAM" id="SSF161098">
    <property type="entry name" value="MetI-like"/>
    <property type="match status" value="1"/>
</dbReference>
<keyword evidence="6 7" id="KW-0472">Membrane</keyword>
<protein>
    <submittedName>
        <fullName evidence="8">Nickel transport system permease protein NikB</fullName>
    </submittedName>
</protein>
<comment type="similarity">
    <text evidence="7">Belongs to the binding-protein-dependent transport system permease family.</text>
</comment>
<evidence type="ECO:0000256" key="6">
    <source>
        <dbReference type="ARBA" id="ARBA00023136"/>
    </source>
</evidence>
<dbReference type="EMBL" id="CP022521">
    <property type="protein sequence ID" value="ASO17849.1"/>
    <property type="molecule type" value="Genomic_DNA"/>
</dbReference>
<evidence type="ECO:0000256" key="4">
    <source>
        <dbReference type="ARBA" id="ARBA00022692"/>
    </source>
</evidence>
<gene>
    <name evidence="8" type="primary">nikB</name>
    <name evidence="8" type="ORF">AHOG_00900</name>
</gene>
<dbReference type="RefSeq" id="WP_093939666.1">
    <property type="nucleotide sequence ID" value="NZ_CP022521.1"/>
</dbReference>
<dbReference type="Proteomes" id="UP000204221">
    <property type="component" value="Chromosome"/>
</dbReference>
<dbReference type="InterPro" id="IPR000515">
    <property type="entry name" value="MetI-like"/>
</dbReference>
<dbReference type="AlphaFoldDB" id="A0A221VWC0"/>
<evidence type="ECO:0000256" key="2">
    <source>
        <dbReference type="ARBA" id="ARBA00022448"/>
    </source>
</evidence>
<name>A0A221VWC0_9PSEU</name>
<organism evidence="8 9">
    <name type="scientific">Actinoalloteichus hoggarensis</name>
    <dbReference type="NCBI Taxonomy" id="1470176"/>
    <lineage>
        <taxon>Bacteria</taxon>
        <taxon>Bacillati</taxon>
        <taxon>Actinomycetota</taxon>
        <taxon>Actinomycetes</taxon>
        <taxon>Pseudonocardiales</taxon>
        <taxon>Pseudonocardiaceae</taxon>
        <taxon>Actinoalloteichus</taxon>
    </lineage>
</organism>
<keyword evidence="9" id="KW-1185">Reference proteome</keyword>
<keyword evidence="3" id="KW-1003">Cell membrane</keyword>
<accession>A0A221VWC0</accession>
<sequence length="311" mass="33244">MLRYVLKRLGQSVLVVMLTVSTVFVLIRMAPGDPATAFAAPNATTEDLAEIRTQLGLDGSIGSQYLTFLGQLFTGDLGTSYSFRAPAFDVVLERVPYTITLASAAILSTALIALPLGIWMASRADTARETGANIATVAAQSMPEFWSGIMLLTVFSVLLPVLPSSGFTTWGGLVLPAVTVALLQIALISRLVRREMVSNLTAPYLTVARAHGFGERRLVWGYALGNSMIPVLTALGTRFAAMLNGVVVVEVVFAWPGVGSLVVRALETRDYPLIQATVLVTAALAILVQLLIDLVYPLLDPRVRLGKGTAR</sequence>
<feature type="transmembrane region" description="Helical" evidence="7">
    <location>
        <begin position="97"/>
        <end position="121"/>
    </location>
</feature>
<dbReference type="Gene3D" id="1.10.3720.10">
    <property type="entry name" value="MetI-like"/>
    <property type="match status" value="1"/>
</dbReference>
<dbReference type="PROSITE" id="PS50928">
    <property type="entry name" value="ABC_TM1"/>
    <property type="match status" value="1"/>
</dbReference>
<feature type="transmembrane region" description="Helical" evidence="7">
    <location>
        <begin position="247"/>
        <end position="266"/>
    </location>
</feature>
<dbReference type="GO" id="GO:0055085">
    <property type="term" value="P:transmembrane transport"/>
    <property type="evidence" value="ECO:0007669"/>
    <property type="project" value="InterPro"/>
</dbReference>
<keyword evidence="2 7" id="KW-0813">Transport</keyword>
<feature type="transmembrane region" description="Helical" evidence="7">
    <location>
        <begin position="12"/>
        <end position="30"/>
    </location>
</feature>
<dbReference type="OrthoDB" id="147639at2"/>